<feature type="region of interest" description="Disordered" evidence="1">
    <location>
        <begin position="1"/>
        <end position="20"/>
    </location>
</feature>
<gene>
    <name evidence="2" type="ORF">GWK47_011364</name>
</gene>
<evidence type="ECO:0000313" key="3">
    <source>
        <dbReference type="Proteomes" id="UP000770661"/>
    </source>
</evidence>
<keyword evidence="3" id="KW-1185">Reference proteome</keyword>
<dbReference type="Proteomes" id="UP000770661">
    <property type="component" value="Unassembled WGS sequence"/>
</dbReference>
<evidence type="ECO:0000313" key="2">
    <source>
        <dbReference type="EMBL" id="KAG0715699.1"/>
    </source>
</evidence>
<evidence type="ECO:0000256" key="1">
    <source>
        <dbReference type="SAM" id="MobiDB-lite"/>
    </source>
</evidence>
<sequence>MMKVYSCEGGGKKRSKKDLPEDFVSSENFNEKGHMMPVLQKTPVTASQKRWASATSQAYFQSLLLRFIEFAGPSEHLG</sequence>
<comment type="caution">
    <text evidence="2">The sequence shown here is derived from an EMBL/GenBank/DDBJ whole genome shotgun (WGS) entry which is preliminary data.</text>
</comment>
<proteinExistence type="predicted"/>
<name>A0A8J5CMB7_CHIOP</name>
<accession>A0A8J5CMB7</accession>
<dbReference type="AlphaFoldDB" id="A0A8J5CMB7"/>
<protein>
    <submittedName>
        <fullName evidence="2">Uncharacterized protein</fullName>
    </submittedName>
</protein>
<reference evidence="2" key="1">
    <citation type="submission" date="2020-07" db="EMBL/GenBank/DDBJ databases">
        <title>The High-quality genome of the commercially important snow crab, Chionoecetes opilio.</title>
        <authorList>
            <person name="Jeong J.-H."/>
            <person name="Ryu S."/>
        </authorList>
    </citation>
    <scope>NUCLEOTIDE SEQUENCE</scope>
    <source>
        <strain evidence="2">MADBK_172401_WGS</strain>
        <tissue evidence="2">Digestive gland</tissue>
    </source>
</reference>
<dbReference type="EMBL" id="JACEEZ010019454">
    <property type="protein sequence ID" value="KAG0715699.1"/>
    <property type="molecule type" value="Genomic_DNA"/>
</dbReference>
<organism evidence="2 3">
    <name type="scientific">Chionoecetes opilio</name>
    <name type="common">Atlantic snow crab</name>
    <name type="synonym">Cancer opilio</name>
    <dbReference type="NCBI Taxonomy" id="41210"/>
    <lineage>
        <taxon>Eukaryota</taxon>
        <taxon>Metazoa</taxon>
        <taxon>Ecdysozoa</taxon>
        <taxon>Arthropoda</taxon>
        <taxon>Crustacea</taxon>
        <taxon>Multicrustacea</taxon>
        <taxon>Malacostraca</taxon>
        <taxon>Eumalacostraca</taxon>
        <taxon>Eucarida</taxon>
        <taxon>Decapoda</taxon>
        <taxon>Pleocyemata</taxon>
        <taxon>Brachyura</taxon>
        <taxon>Eubrachyura</taxon>
        <taxon>Majoidea</taxon>
        <taxon>Majidae</taxon>
        <taxon>Chionoecetes</taxon>
    </lineage>
</organism>